<evidence type="ECO:0000256" key="7">
    <source>
        <dbReference type="SAM" id="Phobius"/>
    </source>
</evidence>
<accession>A0A2Y9ADW6</accession>
<name>A0A2Y9ADW6_9MICO</name>
<comment type="subcellular location">
    <subcellularLocation>
        <location evidence="1">Cell membrane</location>
        <topology evidence="1">Multi-pass membrane protein</topology>
    </subcellularLocation>
</comment>
<feature type="transmembrane region" description="Helical" evidence="7">
    <location>
        <begin position="136"/>
        <end position="155"/>
    </location>
</feature>
<dbReference type="CDD" id="cd13127">
    <property type="entry name" value="MATE_tuaB_like"/>
    <property type="match status" value="1"/>
</dbReference>
<feature type="transmembrane region" description="Helical" evidence="7">
    <location>
        <begin position="202"/>
        <end position="219"/>
    </location>
</feature>
<gene>
    <name evidence="8" type="ORF">SAMN05216184_106182</name>
</gene>
<feature type="transmembrane region" description="Helical" evidence="7">
    <location>
        <begin position="407"/>
        <end position="427"/>
    </location>
</feature>
<keyword evidence="5 7" id="KW-1133">Transmembrane helix</keyword>
<evidence type="ECO:0000256" key="2">
    <source>
        <dbReference type="ARBA" id="ARBA00007430"/>
    </source>
</evidence>
<feature type="transmembrane region" description="Helical" evidence="7">
    <location>
        <begin position="176"/>
        <end position="196"/>
    </location>
</feature>
<feature type="transmembrane region" description="Helical" evidence="7">
    <location>
        <begin position="379"/>
        <end position="401"/>
    </location>
</feature>
<feature type="transmembrane region" description="Helical" evidence="7">
    <location>
        <begin position="313"/>
        <end position="330"/>
    </location>
</feature>
<sequence>MRLLVHRKQADSPSSLDGWLDRSVRRDDLGRTVTRGISWTLMSNWVSAGLQIATTVVLARLLTPADFGLMAMALTLTVVVTQFRQLGLSQAVVQRENLTWAQVNALFWVNAAAGVLLALVVAAAGVPLAAFYGEPAVVPLCAALGAGFVFSGLAVQHGALLNRAMQFRRIATRNMAAGILSSVAAVVAALLGMGVWSLVVQNVSALVIATALNWWAVPWRPSRPSSLREALPLLAFGAHVSVANLCYTLSRQADNVIIGRVLDASALGLYSRAYSLLMLPLRQLKTPVQAVMVPALASLQGQPERYRHAYRRAVSGLSHAGMPAVVVMAVTSRELVLVVLGEQWAGAAPIFQVLAVAGFVQLVSTTTGWIFTSTGRGSAYAGWAVVNGTVTIGGFVVGVQWGVTGVAVSYAVTQLLLLVPAFVVACRDTPLSPGDPFRAMARPVVVSTAVLLVSVTVRANVDLPAIGNLVVTCGAAAVVWILCLAVWPRARGEVRELLAIAGKRRKSDSSRGATNDGGSRA</sequence>
<keyword evidence="6 7" id="KW-0472">Membrane</keyword>
<keyword evidence="4 7" id="KW-0812">Transmembrane</keyword>
<evidence type="ECO:0000256" key="3">
    <source>
        <dbReference type="ARBA" id="ARBA00022475"/>
    </source>
</evidence>
<organism evidence="8 9">
    <name type="scientific">Georgenia satyanarayanai</name>
    <dbReference type="NCBI Taxonomy" id="860221"/>
    <lineage>
        <taxon>Bacteria</taxon>
        <taxon>Bacillati</taxon>
        <taxon>Actinomycetota</taxon>
        <taxon>Actinomycetes</taxon>
        <taxon>Micrococcales</taxon>
        <taxon>Bogoriellaceae</taxon>
        <taxon>Georgenia</taxon>
    </lineage>
</organism>
<dbReference type="RefSeq" id="WP_110852553.1">
    <property type="nucleotide sequence ID" value="NZ_QKLZ01000006.1"/>
</dbReference>
<dbReference type="Proteomes" id="UP000250222">
    <property type="component" value="Unassembled WGS sequence"/>
</dbReference>
<feature type="transmembrane region" description="Helical" evidence="7">
    <location>
        <begin position="465"/>
        <end position="487"/>
    </location>
</feature>
<evidence type="ECO:0000313" key="9">
    <source>
        <dbReference type="Proteomes" id="UP000250222"/>
    </source>
</evidence>
<dbReference type="AlphaFoldDB" id="A0A2Y9ADW6"/>
<dbReference type="PANTHER" id="PTHR30250:SF10">
    <property type="entry name" value="LIPOPOLYSACCHARIDE BIOSYNTHESIS PROTEIN WZXC"/>
    <property type="match status" value="1"/>
</dbReference>
<evidence type="ECO:0000313" key="8">
    <source>
        <dbReference type="EMBL" id="SSA42510.1"/>
    </source>
</evidence>
<dbReference type="OrthoDB" id="9770347at2"/>
<proteinExistence type="inferred from homology"/>
<keyword evidence="9" id="KW-1185">Reference proteome</keyword>
<dbReference type="Pfam" id="PF13440">
    <property type="entry name" value="Polysacc_synt_3"/>
    <property type="match status" value="1"/>
</dbReference>
<dbReference type="PANTHER" id="PTHR30250">
    <property type="entry name" value="PST FAMILY PREDICTED COLANIC ACID TRANSPORTER"/>
    <property type="match status" value="1"/>
</dbReference>
<feature type="transmembrane region" description="Helical" evidence="7">
    <location>
        <begin position="105"/>
        <end position="130"/>
    </location>
</feature>
<comment type="similarity">
    <text evidence="2">Belongs to the polysaccharide synthase family.</text>
</comment>
<dbReference type="GO" id="GO:0005886">
    <property type="term" value="C:plasma membrane"/>
    <property type="evidence" value="ECO:0007669"/>
    <property type="project" value="UniProtKB-SubCell"/>
</dbReference>
<feature type="transmembrane region" description="Helical" evidence="7">
    <location>
        <begin position="439"/>
        <end position="459"/>
    </location>
</feature>
<evidence type="ECO:0000256" key="6">
    <source>
        <dbReference type="ARBA" id="ARBA00023136"/>
    </source>
</evidence>
<dbReference type="EMBL" id="UETB01000006">
    <property type="protein sequence ID" value="SSA42510.1"/>
    <property type="molecule type" value="Genomic_DNA"/>
</dbReference>
<evidence type="ECO:0000256" key="4">
    <source>
        <dbReference type="ARBA" id="ARBA00022692"/>
    </source>
</evidence>
<feature type="transmembrane region" description="Helical" evidence="7">
    <location>
        <begin position="67"/>
        <end position="84"/>
    </location>
</feature>
<protein>
    <submittedName>
        <fullName evidence="8">Polysaccharide transporter, PST family</fullName>
    </submittedName>
</protein>
<feature type="transmembrane region" description="Helical" evidence="7">
    <location>
        <begin position="350"/>
        <end position="372"/>
    </location>
</feature>
<dbReference type="InterPro" id="IPR050833">
    <property type="entry name" value="Poly_Biosynth_Transport"/>
</dbReference>
<evidence type="ECO:0000256" key="5">
    <source>
        <dbReference type="ARBA" id="ARBA00022989"/>
    </source>
</evidence>
<evidence type="ECO:0000256" key="1">
    <source>
        <dbReference type="ARBA" id="ARBA00004651"/>
    </source>
</evidence>
<keyword evidence="3" id="KW-1003">Cell membrane</keyword>
<feature type="transmembrane region" description="Helical" evidence="7">
    <location>
        <begin position="41"/>
        <end position="61"/>
    </location>
</feature>
<reference evidence="8 9" key="1">
    <citation type="submission" date="2016-10" db="EMBL/GenBank/DDBJ databases">
        <authorList>
            <person name="Cai Z."/>
        </authorList>
    </citation>
    <scope>NUCLEOTIDE SEQUENCE [LARGE SCALE GENOMIC DNA]</scope>
    <source>
        <strain evidence="8 9">CGMCC 1.10826</strain>
    </source>
</reference>